<evidence type="ECO:0000313" key="3">
    <source>
        <dbReference type="Proteomes" id="UP000001058"/>
    </source>
</evidence>
<keyword evidence="3" id="KW-1185">Reference proteome</keyword>
<proteinExistence type="predicted"/>
<dbReference type="KEGG" id="vcn:VOLCADRAFT_106734"/>
<gene>
    <name evidence="2" type="ORF">VOLCADRAFT_106734</name>
</gene>
<dbReference type="GeneID" id="9616235"/>
<evidence type="ECO:0000313" key="2">
    <source>
        <dbReference type="EMBL" id="EFJ43619.1"/>
    </source>
</evidence>
<accession>D8U9D3</accession>
<keyword evidence="1" id="KW-0732">Signal</keyword>
<name>D8U9D3_VOLCA</name>
<dbReference type="EMBL" id="GL378371">
    <property type="protein sequence ID" value="EFJ43619.1"/>
    <property type="molecule type" value="Genomic_DNA"/>
</dbReference>
<feature type="signal peptide" evidence="1">
    <location>
        <begin position="1"/>
        <end position="28"/>
    </location>
</feature>
<reference evidence="2 3" key="1">
    <citation type="journal article" date="2010" name="Science">
        <title>Genomic analysis of organismal complexity in the multicellular green alga Volvox carteri.</title>
        <authorList>
            <person name="Prochnik S.E."/>
            <person name="Umen J."/>
            <person name="Nedelcu A.M."/>
            <person name="Hallmann A."/>
            <person name="Miller S.M."/>
            <person name="Nishii I."/>
            <person name="Ferris P."/>
            <person name="Kuo A."/>
            <person name="Mitros T."/>
            <person name="Fritz-Laylin L.K."/>
            <person name="Hellsten U."/>
            <person name="Chapman J."/>
            <person name="Simakov O."/>
            <person name="Rensing S.A."/>
            <person name="Terry A."/>
            <person name="Pangilinan J."/>
            <person name="Kapitonov V."/>
            <person name="Jurka J."/>
            <person name="Salamov A."/>
            <person name="Shapiro H."/>
            <person name="Schmutz J."/>
            <person name="Grimwood J."/>
            <person name="Lindquist E."/>
            <person name="Lucas S."/>
            <person name="Grigoriev I.V."/>
            <person name="Schmitt R."/>
            <person name="Kirk D."/>
            <person name="Rokhsar D.S."/>
        </authorList>
    </citation>
    <scope>NUCLEOTIDE SEQUENCE [LARGE SCALE GENOMIC DNA]</scope>
    <source>
        <strain evidence="3">f. Nagariensis / Eve</strain>
    </source>
</reference>
<feature type="chain" id="PRO_5003124291" evidence="1">
    <location>
        <begin position="29"/>
        <end position="119"/>
    </location>
</feature>
<evidence type="ECO:0000256" key="1">
    <source>
        <dbReference type="SAM" id="SignalP"/>
    </source>
</evidence>
<dbReference type="Proteomes" id="UP000001058">
    <property type="component" value="Unassembled WGS sequence"/>
</dbReference>
<dbReference type="RefSeq" id="XP_002955319.1">
    <property type="nucleotide sequence ID" value="XM_002955273.1"/>
</dbReference>
<dbReference type="InParanoid" id="D8U9D3"/>
<organism evidence="3">
    <name type="scientific">Volvox carteri f. nagariensis</name>
    <dbReference type="NCBI Taxonomy" id="3068"/>
    <lineage>
        <taxon>Eukaryota</taxon>
        <taxon>Viridiplantae</taxon>
        <taxon>Chlorophyta</taxon>
        <taxon>core chlorophytes</taxon>
        <taxon>Chlorophyceae</taxon>
        <taxon>CS clade</taxon>
        <taxon>Chlamydomonadales</taxon>
        <taxon>Volvocaceae</taxon>
        <taxon>Volvox</taxon>
    </lineage>
</organism>
<dbReference type="AlphaFoldDB" id="D8U9D3"/>
<protein>
    <submittedName>
        <fullName evidence="2">Uncharacterized protein</fullName>
    </submittedName>
</protein>
<sequence length="119" mass="13315">MVRPGFSLGLLLPTCLLLVLLAAQGGKADSEQLRAQKALLSELEYNNDVLSLKEPWASPSPWLRDWISRAKPYFTSTAQVSLLNELNTQNEDVSRNDPWGSPSAYLGRWVARMRATLQD</sequence>